<organism evidence="2 3">
    <name type="scientific">Leminorella richardii</name>
    <dbReference type="NCBI Taxonomy" id="158841"/>
    <lineage>
        <taxon>Bacteria</taxon>
        <taxon>Pseudomonadati</taxon>
        <taxon>Pseudomonadota</taxon>
        <taxon>Gammaproteobacteria</taxon>
        <taxon>Enterobacterales</taxon>
        <taxon>Budviciaceae</taxon>
        <taxon>Leminorella</taxon>
    </lineage>
</organism>
<dbReference type="PANTHER" id="PTHR38468">
    <property type="entry name" value="SLL0939 PROTEIN"/>
    <property type="match status" value="1"/>
</dbReference>
<dbReference type="Pfam" id="PF07784">
    <property type="entry name" value="DUF1622"/>
    <property type="match status" value="1"/>
</dbReference>
<feature type="transmembrane region" description="Helical" evidence="1">
    <location>
        <begin position="53"/>
        <end position="74"/>
    </location>
</feature>
<dbReference type="OrthoDB" id="9812897at2"/>
<evidence type="ECO:0000313" key="2">
    <source>
        <dbReference type="EMBL" id="SQI43032.1"/>
    </source>
</evidence>
<reference evidence="2 3" key="1">
    <citation type="submission" date="2018-06" db="EMBL/GenBank/DDBJ databases">
        <authorList>
            <consortium name="Pathogen Informatics"/>
            <person name="Doyle S."/>
        </authorList>
    </citation>
    <scope>NUCLEOTIDE SEQUENCE [LARGE SCALE GENOMIC DNA]</scope>
    <source>
        <strain evidence="2 3">NCTC12151</strain>
    </source>
</reference>
<keyword evidence="1" id="KW-1133">Transmembrane helix</keyword>
<evidence type="ECO:0000256" key="1">
    <source>
        <dbReference type="SAM" id="Phobius"/>
    </source>
</evidence>
<evidence type="ECO:0000313" key="3">
    <source>
        <dbReference type="Proteomes" id="UP000249005"/>
    </source>
</evidence>
<dbReference type="PANTHER" id="PTHR38468:SF1">
    <property type="entry name" value="SLL0939 PROTEIN"/>
    <property type="match status" value="1"/>
</dbReference>
<keyword evidence="1" id="KW-0472">Membrane</keyword>
<dbReference type="InterPro" id="IPR012427">
    <property type="entry name" value="DUF1622"/>
</dbReference>
<dbReference type="AlphaFoldDB" id="A0A2X4V8K0"/>
<keyword evidence="1" id="KW-0812">Transmembrane</keyword>
<gene>
    <name evidence="2" type="ORF">NCTC12151_02832</name>
</gene>
<feature type="transmembrane region" description="Helical" evidence="1">
    <location>
        <begin position="12"/>
        <end position="32"/>
    </location>
</feature>
<dbReference type="EMBL" id="LS483470">
    <property type="protein sequence ID" value="SQI43032.1"/>
    <property type="molecule type" value="Genomic_DNA"/>
</dbReference>
<protein>
    <submittedName>
        <fullName evidence="2">Protein of uncharacterized function (DUF1622)</fullName>
    </submittedName>
</protein>
<keyword evidence="3" id="KW-1185">Reference proteome</keyword>
<dbReference type="Proteomes" id="UP000249005">
    <property type="component" value="Chromosome 1"/>
</dbReference>
<dbReference type="KEGG" id="lri:NCTC12151_02832"/>
<dbReference type="RefSeq" id="WP_111741213.1">
    <property type="nucleotide sequence ID" value="NZ_LR698987.1"/>
</dbReference>
<sequence length="141" mass="15435">MVTILQLLADIISIISIFIIAYGAIVSIITFVRNELKPRYGALNDLRPVRATLSSYLLLGIEVLIASLILKTILEPNYSALIVLGAIVAVRLLMSLFLNREIVDLAALQQKEALQPTSAEKAAVEAEEKIIVSSEETKHAH</sequence>
<name>A0A2X4V8K0_9GAMM</name>
<feature type="transmembrane region" description="Helical" evidence="1">
    <location>
        <begin position="80"/>
        <end position="98"/>
    </location>
</feature>
<proteinExistence type="predicted"/>
<accession>A0A2X4V8K0</accession>